<dbReference type="RefSeq" id="XP_033447410.1">
    <property type="nucleotide sequence ID" value="XM_033587912.1"/>
</dbReference>
<name>A0A6A5RJ75_9PLEO</name>
<sequence length="750" mass="84277">MRGRRMVLFKSTAPSATWLTHVGTILFYIAKSGTFDENNSMLKLGRVRLAMDPSPFASNATFEQRLILNDGYVTFKIGNGTVVSLWVDVFNPVIHVNVKSATSVGLTLSYENWRYKDRIMVPGEQAQSSWGVGTSAPVFPIAPLTTYADNISFSGDDVLAYHRNSQLPLWDFQTEQQNLTEYKDTLYNPMRDNTFGILISSPQLRRGDVTDGHYINTDFKAWSLVSPSPVTEYDISLTIAQNQTSTLEDWMALLKDTVNTAARNTQEASISWWNDYWKRSYIIVNEDAGATDGGFQVGKNYQLFRYMMGCNAFGQWPTKFNGGLFTFDPVFVASAKAWTPDYRRWGGGTFTAQNQRLLYWPLLKSGDFDVMRAQFDFYKRIEPAVLLRGQLGFNVNASFHVEQIDNTGLSNLYEFNGNYYRNVSGSRERPEGFPAAMDFGSYQTWVQDTANEFIDMILQANIYSGFDVTPYMPFIENQLRWFDLFYQKLHTTYEVFPLTGNSGKGKLVIFPGSAAETYKGAYNPSSTTSGLKKCLTDLLAVAPAYTVGSKEYYTGFLARVPDTPLRVQQGQICIAPALAYDRIQNSEIPQLYPVFPWGEFGLGLPNLTYAQNTYALDTETQGAHADYGWKQDGIWLARMGLTDGAARDALSRFADSTTFRFSAFKGPNFDWAPDMNHYGAAAIGLQEQLLQTFAGRSIRIVPAWPKTWSGRFKLHAPYNTTVQGTVKDGEVLDLVVEPAERMADVVFGTA</sequence>
<keyword evidence="3" id="KW-1185">Reference proteome</keyword>
<dbReference type="EMBL" id="ML978973">
    <property type="protein sequence ID" value="KAF1927158.1"/>
    <property type="molecule type" value="Genomic_DNA"/>
</dbReference>
<organism evidence="2 3">
    <name type="scientific">Didymella exigua CBS 183.55</name>
    <dbReference type="NCBI Taxonomy" id="1150837"/>
    <lineage>
        <taxon>Eukaryota</taxon>
        <taxon>Fungi</taxon>
        <taxon>Dikarya</taxon>
        <taxon>Ascomycota</taxon>
        <taxon>Pezizomycotina</taxon>
        <taxon>Dothideomycetes</taxon>
        <taxon>Pleosporomycetidae</taxon>
        <taxon>Pleosporales</taxon>
        <taxon>Pleosporineae</taxon>
        <taxon>Didymellaceae</taxon>
        <taxon>Didymella</taxon>
    </lineage>
</organism>
<proteinExistence type="predicted"/>
<evidence type="ECO:0000313" key="2">
    <source>
        <dbReference type="EMBL" id="KAF1927158.1"/>
    </source>
</evidence>
<dbReference type="AlphaFoldDB" id="A0A6A5RJ75"/>
<dbReference type="OrthoDB" id="269227at2759"/>
<accession>A0A6A5RJ75</accession>
<dbReference type="InterPro" id="IPR008928">
    <property type="entry name" value="6-hairpin_glycosidase_sf"/>
</dbReference>
<gene>
    <name evidence="2" type="ORF">M421DRAFT_183247</name>
</gene>
<dbReference type="GO" id="GO:0005975">
    <property type="term" value="P:carbohydrate metabolic process"/>
    <property type="evidence" value="ECO:0007669"/>
    <property type="project" value="InterPro"/>
</dbReference>
<protein>
    <recommendedName>
        <fullName evidence="1">DUF5703 domain-containing protein</fullName>
    </recommendedName>
</protein>
<evidence type="ECO:0000313" key="3">
    <source>
        <dbReference type="Proteomes" id="UP000800082"/>
    </source>
</evidence>
<dbReference type="Proteomes" id="UP000800082">
    <property type="component" value="Unassembled WGS sequence"/>
</dbReference>
<dbReference type="Pfam" id="PF18961">
    <property type="entry name" value="DUF5703_N"/>
    <property type="match status" value="1"/>
</dbReference>
<feature type="domain" description="DUF5703" evidence="1">
    <location>
        <begin position="18"/>
        <end position="282"/>
    </location>
</feature>
<evidence type="ECO:0000259" key="1">
    <source>
        <dbReference type="Pfam" id="PF18961"/>
    </source>
</evidence>
<dbReference type="SUPFAM" id="SSF48208">
    <property type="entry name" value="Six-hairpin glycosidases"/>
    <property type="match status" value="1"/>
</dbReference>
<dbReference type="InterPro" id="IPR043757">
    <property type="entry name" value="DUF5703_N"/>
</dbReference>
<dbReference type="GeneID" id="54345559"/>
<reference evidence="2" key="1">
    <citation type="journal article" date="2020" name="Stud. Mycol.">
        <title>101 Dothideomycetes genomes: a test case for predicting lifestyles and emergence of pathogens.</title>
        <authorList>
            <person name="Haridas S."/>
            <person name="Albert R."/>
            <person name="Binder M."/>
            <person name="Bloem J."/>
            <person name="Labutti K."/>
            <person name="Salamov A."/>
            <person name="Andreopoulos B."/>
            <person name="Baker S."/>
            <person name="Barry K."/>
            <person name="Bills G."/>
            <person name="Bluhm B."/>
            <person name="Cannon C."/>
            <person name="Castanera R."/>
            <person name="Culley D."/>
            <person name="Daum C."/>
            <person name="Ezra D."/>
            <person name="Gonzalez J."/>
            <person name="Henrissat B."/>
            <person name="Kuo A."/>
            <person name="Liang C."/>
            <person name="Lipzen A."/>
            <person name="Lutzoni F."/>
            <person name="Magnuson J."/>
            <person name="Mondo S."/>
            <person name="Nolan M."/>
            <person name="Ohm R."/>
            <person name="Pangilinan J."/>
            <person name="Park H.-J."/>
            <person name="Ramirez L."/>
            <person name="Alfaro M."/>
            <person name="Sun H."/>
            <person name="Tritt A."/>
            <person name="Yoshinaga Y."/>
            <person name="Zwiers L.-H."/>
            <person name="Turgeon B."/>
            <person name="Goodwin S."/>
            <person name="Spatafora J."/>
            <person name="Crous P."/>
            <person name="Grigoriev I."/>
        </authorList>
    </citation>
    <scope>NUCLEOTIDE SEQUENCE</scope>
    <source>
        <strain evidence="2">CBS 183.55</strain>
    </source>
</reference>